<proteinExistence type="predicted"/>
<evidence type="ECO:0000313" key="2">
    <source>
        <dbReference type="Proteomes" id="UP000014461"/>
    </source>
</evidence>
<dbReference type="RefSeq" id="WP_016400516.1">
    <property type="nucleotide sequence ID" value="NZ_BARX01000004.1"/>
</dbReference>
<reference evidence="1" key="1">
    <citation type="journal article" date="2013" name="Genome Announc.">
        <title>Draft Genome Sequence of Agarivorans albus Strain MKT 106T, an Agarolytic Marine Bacterium.</title>
        <authorList>
            <person name="Yasuike M."/>
            <person name="Nakamura Y."/>
            <person name="Kai W."/>
            <person name="Fujiwara A."/>
            <person name="Fukui Y."/>
            <person name="Satomi M."/>
            <person name="Sano M."/>
        </authorList>
    </citation>
    <scope>NUCLEOTIDE SEQUENCE [LARGE SCALE GENOMIC DNA]</scope>
</reference>
<sequence length="146" mass="16420">MNRHTKLAMLVMPFLAIGGYIASDIYLEHDAEKERVFQLSTYGHCDIINQKCILESGDFQLNISDEAGTTTVNSTFPLDSATFFIVSSANVVTAYPLGMSDSPYYWRSPTELRELIPNQGDSYKLRIIANIKGGKYISEFYSQTIK</sequence>
<protein>
    <submittedName>
        <fullName evidence="1">Uncharacterized protein</fullName>
    </submittedName>
</protein>
<dbReference type="AlphaFoldDB" id="R9PHK7"/>
<dbReference type="OrthoDB" id="5623789at2"/>
<accession>R9PHK7</accession>
<organism evidence="1 2">
    <name type="scientific">Agarivorans albus MKT 106</name>
    <dbReference type="NCBI Taxonomy" id="1331007"/>
    <lineage>
        <taxon>Bacteria</taxon>
        <taxon>Pseudomonadati</taxon>
        <taxon>Pseudomonadota</taxon>
        <taxon>Gammaproteobacteria</taxon>
        <taxon>Alteromonadales</taxon>
        <taxon>Alteromonadaceae</taxon>
        <taxon>Agarivorans</taxon>
    </lineage>
</organism>
<dbReference type="STRING" id="1331007.AALB_0828"/>
<keyword evidence="2" id="KW-1185">Reference proteome</keyword>
<evidence type="ECO:0000313" key="1">
    <source>
        <dbReference type="EMBL" id="GAD00748.1"/>
    </source>
</evidence>
<dbReference type="Proteomes" id="UP000014461">
    <property type="component" value="Unassembled WGS sequence"/>
</dbReference>
<name>R9PHK7_AGAAL</name>
<gene>
    <name evidence="1" type="ORF">AALB_0828</name>
</gene>
<comment type="caution">
    <text evidence="1">The sequence shown here is derived from an EMBL/GenBank/DDBJ whole genome shotgun (WGS) entry which is preliminary data.</text>
</comment>
<dbReference type="EMBL" id="BARX01000004">
    <property type="protein sequence ID" value="GAD00748.1"/>
    <property type="molecule type" value="Genomic_DNA"/>
</dbReference>